<feature type="region of interest" description="Disordered" evidence="2">
    <location>
        <begin position="1"/>
        <end position="21"/>
    </location>
</feature>
<name>A0A314LG10_NICAT</name>
<feature type="compositionally biased region" description="Basic and acidic residues" evidence="2">
    <location>
        <begin position="1"/>
        <end position="15"/>
    </location>
</feature>
<sequence length="829" mass="93331">MQFHDHNKPHPHLEITSDEQNQPDKALTLEVHPPVIGSFPLVRKLPAASLHLTEWWSKEAKDVMGEFSGEVTNMKVLILKSATHREVAPSEFSHRDGCFHTWNIPPSGFGKVRYTLGYWEWVEDVLPRHKNFLEDLKVYDAIYASLFTYDYNDNVLQAFYLQKGNFMRSPSVIGWGSGLEGRAGEKMAKYFNLSDARRLFQRDDARQLHQLALLRGKELHFTDNGKLSDSFSEFFISLRSSYLTLRHDATFIVESYSPHKFSRQFGFCQDIPGDLMEQPYDGTLQALVQLWDSSTRLGTSSKFIVPVRLVNDVPLMTREYIDWWLIHRLDPSKKSPHIVSPSPRQDQVHVRSKGVPSRLKVKLPSPSSKPKMKSNDLPQAAQTLSTSKVVKDVDAPAKKKVRRLSLALKTTTTAPKVSSDSCKRKEHPVSSNQGSDRKPSLVPLCEKNHLPISSNGIGDITTASSPVESESSEDHHWNRPNKKAKELGDDCCGTAVLDTIIIEDDAFMDEDTGLTMPFPELPEQSDLQELCNDKLGGDIIEDCFADIDDLGMAAKSSHKSPNGSKDHGTGGASSVELIPPRKPYSSSPVHRKFIQPAVMSEAAAATTEVMHPKSFRPSSWPLHHGASSKEPHETICRAKSTFVSVMWRGMCEWIKEFSVDSTDSFMKLEESISLTLTEIRRENIIDISTLEDLVEAFFKTYAEYDALRSSRMSKELHQDSLSNAQQRLDDAKLEYGKANESAERLQVALESVETQLAALTSKKKKIIVLLNKQQEKLSKSQQEITVTEGEIYTIEANVPLSDDEVEKLSLLKDVVKTSFQQILSFKPFP</sequence>
<evidence type="ECO:0000313" key="3">
    <source>
        <dbReference type="EMBL" id="OIT40608.1"/>
    </source>
</evidence>
<evidence type="ECO:0000256" key="2">
    <source>
        <dbReference type="SAM" id="MobiDB-lite"/>
    </source>
</evidence>
<feature type="compositionally biased region" description="Polar residues" evidence="2">
    <location>
        <begin position="451"/>
        <end position="469"/>
    </location>
</feature>
<organism evidence="3 4">
    <name type="scientific">Nicotiana attenuata</name>
    <name type="common">Coyote tobacco</name>
    <dbReference type="NCBI Taxonomy" id="49451"/>
    <lineage>
        <taxon>Eukaryota</taxon>
        <taxon>Viridiplantae</taxon>
        <taxon>Streptophyta</taxon>
        <taxon>Embryophyta</taxon>
        <taxon>Tracheophyta</taxon>
        <taxon>Spermatophyta</taxon>
        <taxon>Magnoliopsida</taxon>
        <taxon>eudicotyledons</taxon>
        <taxon>Gunneridae</taxon>
        <taxon>Pentapetalae</taxon>
        <taxon>asterids</taxon>
        <taxon>lamiids</taxon>
        <taxon>Solanales</taxon>
        <taxon>Solanaceae</taxon>
        <taxon>Nicotianoideae</taxon>
        <taxon>Nicotianeae</taxon>
        <taxon>Nicotiana</taxon>
    </lineage>
</organism>
<dbReference type="SMR" id="A0A314LG10"/>
<dbReference type="PANTHER" id="PTHR36607">
    <property type="entry name" value="1,2-DIHYDROXY-3-KETO-5-METHYLTHIOPENTENE DIOXYGENASE 4"/>
    <property type="match status" value="1"/>
</dbReference>
<keyword evidence="4" id="KW-1185">Reference proteome</keyword>
<feature type="compositionally biased region" description="Low complexity" evidence="2">
    <location>
        <begin position="356"/>
        <end position="369"/>
    </location>
</feature>
<keyword evidence="1" id="KW-0175">Coiled coil</keyword>
<dbReference type="Gramene" id="OIT40608">
    <property type="protein sequence ID" value="OIT40608"/>
    <property type="gene ID" value="A4A49_07925"/>
</dbReference>
<comment type="caution">
    <text evidence="3">The sequence shown here is derived from an EMBL/GenBank/DDBJ whole genome shotgun (WGS) entry which is preliminary data.</text>
</comment>
<dbReference type="AlphaFoldDB" id="A0A314LG10"/>
<feature type="region of interest" description="Disordered" evidence="2">
    <location>
        <begin position="410"/>
        <end position="486"/>
    </location>
</feature>
<feature type="compositionally biased region" description="Polar residues" evidence="2">
    <location>
        <begin position="410"/>
        <end position="420"/>
    </location>
</feature>
<accession>A0A314LG10</accession>
<feature type="region of interest" description="Disordered" evidence="2">
    <location>
        <begin position="554"/>
        <end position="586"/>
    </location>
</feature>
<feature type="region of interest" description="Disordered" evidence="2">
    <location>
        <begin position="335"/>
        <end position="383"/>
    </location>
</feature>
<proteinExistence type="predicted"/>
<feature type="compositionally biased region" description="Basic and acidic residues" evidence="2">
    <location>
        <begin position="472"/>
        <end position="486"/>
    </location>
</feature>
<dbReference type="Proteomes" id="UP000187609">
    <property type="component" value="Unassembled WGS sequence"/>
</dbReference>
<protein>
    <submittedName>
        <fullName evidence="3">Uncharacterized protein</fullName>
    </submittedName>
</protein>
<evidence type="ECO:0000256" key="1">
    <source>
        <dbReference type="SAM" id="Coils"/>
    </source>
</evidence>
<reference evidence="3" key="1">
    <citation type="submission" date="2016-11" db="EMBL/GenBank/DDBJ databases">
        <title>The genome of Nicotiana attenuata.</title>
        <authorList>
            <person name="Xu S."/>
            <person name="Brockmoeller T."/>
            <person name="Gaquerel E."/>
            <person name="Navarro A."/>
            <person name="Kuhl H."/>
            <person name="Gase K."/>
            <person name="Ling Z."/>
            <person name="Zhou W."/>
            <person name="Kreitzer C."/>
            <person name="Stanke M."/>
            <person name="Tang H."/>
            <person name="Lyons E."/>
            <person name="Pandey P."/>
            <person name="Pandey S.P."/>
            <person name="Timmermann B."/>
            <person name="Baldwin I.T."/>
        </authorList>
    </citation>
    <scope>NUCLEOTIDE SEQUENCE [LARGE SCALE GENOMIC DNA]</scope>
    <source>
        <strain evidence="3">UT</strain>
    </source>
</reference>
<feature type="coiled-coil region" evidence="1">
    <location>
        <begin position="714"/>
        <end position="790"/>
    </location>
</feature>
<dbReference type="EMBL" id="MJEQ01000013">
    <property type="protein sequence ID" value="OIT40608.1"/>
    <property type="molecule type" value="Genomic_DNA"/>
</dbReference>
<evidence type="ECO:0000313" key="4">
    <source>
        <dbReference type="Proteomes" id="UP000187609"/>
    </source>
</evidence>
<gene>
    <name evidence="3" type="ORF">A4A49_07925</name>
</gene>
<dbReference type="PANTHER" id="PTHR36607:SF20">
    <property type="entry name" value="AMINOTRANSFERASE-LIKE PLANT MOBILE DOMAIN-CONTAINING PROTEIN"/>
    <property type="match status" value="1"/>
</dbReference>